<protein>
    <submittedName>
        <fullName evidence="1">Uncharacterized protein</fullName>
    </submittedName>
</protein>
<reference evidence="1 2" key="1">
    <citation type="journal article" date="2023" name="G3 (Bethesda)">
        <title>A chromosome-length genome assembly and annotation of blackberry (Rubus argutus, cv. 'Hillquist').</title>
        <authorList>
            <person name="Bruna T."/>
            <person name="Aryal R."/>
            <person name="Dudchenko O."/>
            <person name="Sargent D.J."/>
            <person name="Mead D."/>
            <person name="Buti M."/>
            <person name="Cavallini A."/>
            <person name="Hytonen T."/>
            <person name="Andres J."/>
            <person name="Pham M."/>
            <person name="Weisz D."/>
            <person name="Mascagni F."/>
            <person name="Usai G."/>
            <person name="Natali L."/>
            <person name="Bassil N."/>
            <person name="Fernandez G.E."/>
            <person name="Lomsadze A."/>
            <person name="Armour M."/>
            <person name="Olukolu B."/>
            <person name="Poorten T."/>
            <person name="Britton C."/>
            <person name="Davik J."/>
            <person name="Ashrafi H."/>
            <person name="Aiden E.L."/>
            <person name="Borodovsky M."/>
            <person name="Worthington M."/>
        </authorList>
    </citation>
    <scope>NUCLEOTIDE SEQUENCE [LARGE SCALE GENOMIC DNA]</scope>
    <source>
        <strain evidence="1">PI 553951</strain>
    </source>
</reference>
<sequence>MEISISVASKLYSEEVTNEADLETGHISEEMTEEKFPNEADLETGHILDEEIIACVSSFSVTVVTKPPGQY</sequence>
<accession>A0AAW1VQB2</accession>
<evidence type="ECO:0000313" key="2">
    <source>
        <dbReference type="Proteomes" id="UP001457282"/>
    </source>
</evidence>
<gene>
    <name evidence="1" type="ORF">M0R45_002867</name>
</gene>
<keyword evidence="2" id="KW-1185">Reference proteome</keyword>
<organism evidence="1 2">
    <name type="scientific">Rubus argutus</name>
    <name type="common">Southern blackberry</name>
    <dbReference type="NCBI Taxonomy" id="59490"/>
    <lineage>
        <taxon>Eukaryota</taxon>
        <taxon>Viridiplantae</taxon>
        <taxon>Streptophyta</taxon>
        <taxon>Embryophyta</taxon>
        <taxon>Tracheophyta</taxon>
        <taxon>Spermatophyta</taxon>
        <taxon>Magnoliopsida</taxon>
        <taxon>eudicotyledons</taxon>
        <taxon>Gunneridae</taxon>
        <taxon>Pentapetalae</taxon>
        <taxon>rosids</taxon>
        <taxon>fabids</taxon>
        <taxon>Rosales</taxon>
        <taxon>Rosaceae</taxon>
        <taxon>Rosoideae</taxon>
        <taxon>Rosoideae incertae sedis</taxon>
        <taxon>Rubus</taxon>
    </lineage>
</organism>
<evidence type="ECO:0000313" key="1">
    <source>
        <dbReference type="EMBL" id="KAK9906112.1"/>
    </source>
</evidence>
<dbReference type="AlphaFoldDB" id="A0AAW1VQB2"/>
<comment type="caution">
    <text evidence="1">The sequence shown here is derived from an EMBL/GenBank/DDBJ whole genome shotgun (WGS) entry which is preliminary data.</text>
</comment>
<name>A0AAW1VQB2_RUBAR</name>
<proteinExistence type="predicted"/>
<dbReference type="Proteomes" id="UP001457282">
    <property type="component" value="Unassembled WGS sequence"/>
</dbReference>
<dbReference type="EMBL" id="JBEDUW010000097">
    <property type="protein sequence ID" value="KAK9906112.1"/>
    <property type="molecule type" value="Genomic_DNA"/>
</dbReference>